<sequence length="220" mass="24478">MKDKGVRYDKIILSFYYGTNTSIPLGNSTINGFYQGHDKKAKKKGKLEIQKMAWDAALKNVTNTSKVVFRVDVATRVSYKIIFWFGKKHNFTVENKTLEVDSTGGIHGHHPQTVRGPTVHPIGPWFVSANSPRTQLEIRPSVDPRPDLRSVGQVTNRGLCLWIDALKAQLQSQLTVDQHGPSFDARFTLSYTLSAFQVLMHTCATSSRDVGSGSQHPGHA</sequence>
<dbReference type="GO" id="GO:0098542">
    <property type="term" value="P:defense response to other organism"/>
    <property type="evidence" value="ECO:0007669"/>
    <property type="project" value="InterPro"/>
</dbReference>
<reference evidence="3" key="2">
    <citation type="submission" date="2015-06" db="UniProtKB">
        <authorList>
            <consortium name="EnsemblPlants"/>
        </authorList>
    </citation>
    <scope>IDENTIFICATION</scope>
    <source>
        <strain evidence="3">DM1-3 516 R44</strain>
    </source>
</reference>
<dbReference type="AlphaFoldDB" id="M1CEM5"/>
<evidence type="ECO:0000313" key="4">
    <source>
        <dbReference type="Proteomes" id="UP000011115"/>
    </source>
</evidence>
<name>M1CEM5_SOLTU</name>
<keyword evidence="4" id="KW-1185">Reference proteome</keyword>
<reference evidence="4" key="1">
    <citation type="journal article" date="2011" name="Nature">
        <title>Genome sequence and analysis of the tuber crop potato.</title>
        <authorList>
            <consortium name="The Potato Genome Sequencing Consortium"/>
        </authorList>
    </citation>
    <scope>NUCLEOTIDE SEQUENCE [LARGE SCALE GENOMIC DNA]</scope>
    <source>
        <strain evidence="4">cv. DM1-3 516 R44</strain>
    </source>
</reference>
<evidence type="ECO:0000256" key="2">
    <source>
        <dbReference type="ARBA" id="ARBA00023136"/>
    </source>
</evidence>
<dbReference type="Proteomes" id="UP000011115">
    <property type="component" value="Unassembled WGS sequence"/>
</dbReference>
<dbReference type="Gramene" id="PGSC0003DMT400065823">
    <property type="protein sequence ID" value="PGSC0003DMT400065823"/>
    <property type="gene ID" value="PGSC0003DMG400025621"/>
</dbReference>
<dbReference type="InterPro" id="IPR044839">
    <property type="entry name" value="NDR1-like"/>
</dbReference>
<evidence type="ECO:0000256" key="1">
    <source>
        <dbReference type="ARBA" id="ARBA00004370"/>
    </source>
</evidence>
<keyword evidence="2" id="KW-0472">Membrane</keyword>
<evidence type="ECO:0000313" key="3">
    <source>
        <dbReference type="EnsemblPlants" id="PGSC0003DMT400065823"/>
    </source>
</evidence>
<dbReference type="ExpressionAtlas" id="M1CEM5">
    <property type="expression patterns" value="baseline"/>
</dbReference>
<gene>
    <name evidence="3" type="primary">LOC102588433</name>
</gene>
<dbReference type="GO" id="GO:0016020">
    <property type="term" value="C:membrane"/>
    <property type="evidence" value="ECO:0007669"/>
    <property type="project" value="UniProtKB-SubCell"/>
</dbReference>
<organism evidence="3 4">
    <name type="scientific">Solanum tuberosum</name>
    <name type="common">Potato</name>
    <dbReference type="NCBI Taxonomy" id="4113"/>
    <lineage>
        <taxon>Eukaryota</taxon>
        <taxon>Viridiplantae</taxon>
        <taxon>Streptophyta</taxon>
        <taxon>Embryophyta</taxon>
        <taxon>Tracheophyta</taxon>
        <taxon>Spermatophyta</taxon>
        <taxon>Magnoliopsida</taxon>
        <taxon>eudicotyledons</taxon>
        <taxon>Gunneridae</taxon>
        <taxon>Pentapetalae</taxon>
        <taxon>asterids</taxon>
        <taxon>lamiids</taxon>
        <taxon>Solanales</taxon>
        <taxon>Solanaceae</taxon>
        <taxon>Solanoideae</taxon>
        <taxon>Solaneae</taxon>
        <taxon>Solanum</taxon>
    </lineage>
</organism>
<dbReference type="PANTHER" id="PTHR31415:SF52">
    <property type="entry name" value="LATE EMBRYOGENESIS ABUNDANT (LEA) HYDROXYPROLINE-RICH GLYCOPROTEIN FAMILY-RELATED"/>
    <property type="match status" value="1"/>
</dbReference>
<dbReference type="PANTHER" id="PTHR31415">
    <property type="entry name" value="OS05G0367900 PROTEIN"/>
    <property type="match status" value="1"/>
</dbReference>
<proteinExistence type="predicted"/>
<dbReference type="HOGENOM" id="CLU_1257992_0_0_1"/>
<dbReference type="EnsemblPlants" id="PGSC0003DMT400065823">
    <property type="protein sequence ID" value="PGSC0003DMT400065823"/>
    <property type="gene ID" value="PGSC0003DMG400025621"/>
</dbReference>
<dbReference type="PaxDb" id="4113-PGSC0003DMT400065823"/>
<dbReference type="InParanoid" id="M1CEM5"/>
<dbReference type="OrthoDB" id="1914670at2759"/>
<protein>
    <submittedName>
        <fullName evidence="3">NDR1</fullName>
    </submittedName>
</protein>
<accession>M1CEM5</accession>
<comment type="subcellular location">
    <subcellularLocation>
        <location evidence="1">Membrane</location>
    </subcellularLocation>
</comment>